<feature type="region of interest" description="Disordered" evidence="12">
    <location>
        <begin position="583"/>
        <end position="603"/>
    </location>
</feature>
<keyword evidence="5 10" id="KW-0285">Flavoprotein</keyword>
<dbReference type="OrthoDB" id="2420415at2759"/>
<keyword evidence="16" id="KW-1185">Reference proteome</keyword>
<evidence type="ECO:0000256" key="7">
    <source>
        <dbReference type="ARBA" id="ARBA00022827"/>
    </source>
</evidence>
<evidence type="ECO:0000256" key="10">
    <source>
        <dbReference type="PIRSR" id="PIRSR601834-1"/>
    </source>
</evidence>
<feature type="compositionally biased region" description="Low complexity" evidence="12">
    <location>
        <begin position="1389"/>
        <end position="1402"/>
    </location>
</feature>
<keyword evidence="9" id="KW-0520">NAD</keyword>
<dbReference type="GO" id="GO:0016579">
    <property type="term" value="P:protein deubiquitination"/>
    <property type="evidence" value="ECO:0007669"/>
    <property type="project" value="InterPro"/>
</dbReference>
<dbReference type="GO" id="GO:0090524">
    <property type="term" value="F:cytochrome-b5 reductase activity, acting on NADH"/>
    <property type="evidence" value="ECO:0007669"/>
    <property type="project" value="UniProtKB-EC"/>
</dbReference>
<feature type="compositionally biased region" description="Low complexity" evidence="12">
    <location>
        <begin position="654"/>
        <end position="665"/>
    </location>
</feature>
<dbReference type="PROSITE" id="PS51384">
    <property type="entry name" value="FAD_FR"/>
    <property type="match status" value="1"/>
</dbReference>
<evidence type="ECO:0000256" key="4">
    <source>
        <dbReference type="ARBA" id="ARBA00012011"/>
    </source>
</evidence>
<dbReference type="PROSITE" id="PS50235">
    <property type="entry name" value="USP_3"/>
    <property type="match status" value="1"/>
</dbReference>
<dbReference type="InterPro" id="IPR001834">
    <property type="entry name" value="CBR-like"/>
</dbReference>
<dbReference type="InterPro" id="IPR001394">
    <property type="entry name" value="Peptidase_C19_UCH"/>
</dbReference>
<dbReference type="PANTHER" id="PTHR19370">
    <property type="entry name" value="NADH-CYTOCHROME B5 REDUCTASE"/>
    <property type="match status" value="1"/>
</dbReference>
<feature type="domain" description="FAD-binding FR-type" evidence="14">
    <location>
        <begin position="77"/>
        <end position="186"/>
    </location>
</feature>
<keyword evidence="11" id="KW-0175">Coiled coil</keyword>
<dbReference type="InterPro" id="IPR018200">
    <property type="entry name" value="USP_CS"/>
</dbReference>
<dbReference type="Pfam" id="PF13446">
    <property type="entry name" value="RPT"/>
    <property type="match status" value="2"/>
</dbReference>
<dbReference type="EC" id="1.6.2.2" evidence="4"/>
<comment type="subcellular location">
    <subcellularLocation>
        <location evidence="2">Mitochondrion outer membrane</location>
        <topology evidence="2">Single-pass membrane protein</topology>
    </subcellularLocation>
</comment>
<dbReference type="CDD" id="cd06183">
    <property type="entry name" value="cyt_b5_reduct_like"/>
    <property type="match status" value="1"/>
</dbReference>
<dbReference type="GO" id="GO:0005741">
    <property type="term" value="C:mitochondrial outer membrane"/>
    <property type="evidence" value="ECO:0007669"/>
    <property type="project" value="UniProtKB-SubCell"/>
</dbReference>
<dbReference type="PANTHER" id="PTHR19370:SF171">
    <property type="entry name" value="NADH-CYTOCHROME B5 REDUCTASE 2"/>
    <property type="match status" value="1"/>
</dbReference>
<dbReference type="InterPro" id="IPR017938">
    <property type="entry name" value="Riboflavin_synthase-like_b-brl"/>
</dbReference>
<dbReference type="Pfam" id="PF00443">
    <property type="entry name" value="UCH"/>
    <property type="match status" value="1"/>
</dbReference>
<evidence type="ECO:0000256" key="1">
    <source>
        <dbReference type="ARBA" id="ARBA00001974"/>
    </source>
</evidence>
<dbReference type="Pfam" id="PF00970">
    <property type="entry name" value="FAD_binding_6"/>
    <property type="match status" value="1"/>
</dbReference>
<dbReference type="Gene3D" id="3.40.50.80">
    <property type="entry name" value="Nucleotide-binding domain of ferredoxin-NADP reductase (FNR) module"/>
    <property type="match status" value="1"/>
</dbReference>
<evidence type="ECO:0000256" key="6">
    <source>
        <dbReference type="ARBA" id="ARBA00022787"/>
    </source>
</evidence>
<comment type="similarity">
    <text evidence="3">Belongs to the flavoprotein pyridine nucleotide cytochrome reductase family.</text>
</comment>
<comment type="caution">
    <text evidence="15">The sequence shown here is derived from an EMBL/GenBank/DDBJ whole genome shotgun (WGS) entry which is preliminary data.</text>
</comment>
<feature type="compositionally biased region" description="Polar residues" evidence="12">
    <location>
        <begin position="463"/>
        <end position="488"/>
    </location>
</feature>
<dbReference type="InterPro" id="IPR008333">
    <property type="entry name" value="Cbr1-like_FAD-bd_dom"/>
</dbReference>
<reference evidence="15" key="1">
    <citation type="submission" date="2016-06" db="EMBL/GenBank/DDBJ databases">
        <title>Draft Genome sequence of the fungus Inonotus baumii.</title>
        <authorList>
            <person name="Zhu H."/>
            <person name="Lin W."/>
        </authorList>
    </citation>
    <scope>NUCLEOTIDE SEQUENCE</scope>
    <source>
        <strain evidence="15">821</strain>
    </source>
</reference>
<keyword evidence="6" id="KW-1000">Mitochondrion outer membrane</keyword>
<evidence type="ECO:0000256" key="11">
    <source>
        <dbReference type="SAM" id="Coils"/>
    </source>
</evidence>
<feature type="binding site" evidence="10">
    <location>
        <position position="137"/>
    </location>
    <ligand>
        <name>FAD</name>
        <dbReference type="ChEBI" id="CHEBI:57692"/>
    </ligand>
</feature>
<dbReference type="SUPFAM" id="SSF52343">
    <property type="entry name" value="Ferredoxin reductase-like, C-terminal NADP-linked domain"/>
    <property type="match status" value="1"/>
</dbReference>
<evidence type="ECO:0000256" key="12">
    <source>
        <dbReference type="SAM" id="MobiDB-lite"/>
    </source>
</evidence>
<evidence type="ECO:0000256" key="9">
    <source>
        <dbReference type="ARBA" id="ARBA00023027"/>
    </source>
</evidence>
<dbReference type="InterPro" id="IPR038765">
    <property type="entry name" value="Papain-like_cys_pep_sf"/>
</dbReference>
<dbReference type="PROSITE" id="PS00973">
    <property type="entry name" value="USP_2"/>
    <property type="match status" value="1"/>
</dbReference>
<dbReference type="InterPro" id="IPR025305">
    <property type="entry name" value="UCH_repeat_domain"/>
</dbReference>
<feature type="domain" description="USP" evidence="13">
    <location>
        <begin position="1254"/>
        <end position="1816"/>
    </location>
</feature>
<dbReference type="PROSITE" id="PS00972">
    <property type="entry name" value="USP_1"/>
    <property type="match status" value="1"/>
</dbReference>
<dbReference type="InterPro" id="IPR028889">
    <property type="entry name" value="USP"/>
</dbReference>
<feature type="region of interest" description="Disordered" evidence="12">
    <location>
        <begin position="448"/>
        <end position="493"/>
    </location>
</feature>
<evidence type="ECO:0000313" key="15">
    <source>
        <dbReference type="EMBL" id="OCB86190.1"/>
    </source>
</evidence>
<protein>
    <recommendedName>
        <fullName evidence="4">cytochrome-b5 reductase</fullName>
        <ecNumber evidence="4">1.6.2.2</ecNumber>
    </recommendedName>
</protein>
<accession>A0A9Q5N1B6</accession>
<name>A0A9Q5N1B6_SANBA</name>
<dbReference type="FunFam" id="3.40.50.80:FF:000009">
    <property type="entry name" value="NADH-cytochrome b5 reductase"/>
    <property type="match status" value="1"/>
</dbReference>
<dbReference type="EMBL" id="LNZH02000204">
    <property type="protein sequence ID" value="OCB86190.1"/>
    <property type="molecule type" value="Genomic_DNA"/>
</dbReference>
<feature type="binding site" evidence="10">
    <location>
        <position position="136"/>
    </location>
    <ligand>
        <name>FAD</name>
        <dbReference type="ChEBI" id="CHEBI:57692"/>
    </ligand>
</feature>
<proteinExistence type="inferred from homology"/>
<comment type="cofactor">
    <cofactor evidence="1 10">
        <name>FAD</name>
        <dbReference type="ChEBI" id="CHEBI:57692"/>
    </cofactor>
</comment>
<feature type="coiled-coil region" evidence="11">
    <location>
        <begin position="1709"/>
        <end position="1736"/>
    </location>
</feature>
<dbReference type="Gene3D" id="2.40.30.10">
    <property type="entry name" value="Translation factors"/>
    <property type="match status" value="1"/>
</dbReference>
<feature type="binding site" evidence="10">
    <location>
        <position position="135"/>
    </location>
    <ligand>
        <name>FAD</name>
        <dbReference type="ChEBI" id="CHEBI:57692"/>
    </ligand>
</feature>
<dbReference type="InterPro" id="IPR001433">
    <property type="entry name" value="OxRdtase_FAD/NAD-bd"/>
</dbReference>
<evidence type="ECO:0000256" key="2">
    <source>
        <dbReference type="ARBA" id="ARBA00004572"/>
    </source>
</evidence>
<feature type="region of interest" description="Disordered" evidence="12">
    <location>
        <begin position="1354"/>
        <end position="1484"/>
    </location>
</feature>
<keyword evidence="8" id="KW-0560">Oxidoreductase</keyword>
<evidence type="ECO:0000259" key="13">
    <source>
        <dbReference type="PROSITE" id="PS50235"/>
    </source>
</evidence>
<dbReference type="GO" id="GO:0004843">
    <property type="term" value="F:cysteine-type deubiquitinase activity"/>
    <property type="evidence" value="ECO:0007669"/>
    <property type="project" value="InterPro"/>
</dbReference>
<feature type="binding site" evidence="10">
    <location>
        <position position="152"/>
    </location>
    <ligand>
        <name>FAD</name>
        <dbReference type="ChEBI" id="CHEBI:57692"/>
    </ligand>
</feature>
<feature type="region of interest" description="Disordered" evidence="12">
    <location>
        <begin position="617"/>
        <end position="673"/>
    </location>
</feature>
<gene>
    <name evidence="15" type="ORF">A7U60_g6779</name>
</gene>
<dbReference type="Pfam" id="PF00175">
    <property type="entry name" value="NAD_binding_1"/>
    <property type="match status" value="1"/>
</dbReference>
<dbReference type="InterPro" id="IPR039261">
    <property type="entry name" value="FNR_nucleotide-bd"/>
</dbReference>
<evidence type="ECO:0000313" key="16">
    <source>
        <dbReference type="Proteomes" id="UP000757232"/>
    </source>
</evidence>
<dbReference type="CDD" id="cd02666">
    <property type="entry name" value="Peptidase_C19J"/>
    <property type="match status" value="1"/>
</dbReference>
<keyword evidence="6" id="KW-0472">Membrane</keyword>
<feature type="binding site" evidence="10">
    <location>
        <position position="154"/>
    </location>
    <ligand>
        <name>FAD</name>
        <dbReference type="ChEBI" id="CHEBI:57692"/>
    </ligand>
</feature>
<dbReference type="Proteomes" id="UP000757232">
    <property type="component" value="Unassembled WGS sequence"/>
</dbReference>
<dbReference type="SUPFAM" id="SSF54001">
    <property type="entry name" value="Cysteine proteinases"/>
    <property type="match status" value="1"/>
</dbReference>
<evidence type="ECO:0000256" key="3">
    <source>
        <dbReference type="ARBA" id="ARBA00006105"/>
    </source>
</evidence>
<dbReference type="SUPFAM" id="SSF63380">
    <property type="entry name" value="Riboflavin synthase domain-like"/>
    <property type="match status" value="1"/>
</dbReference>
<dbReference type="InterPro" id="IPR017927">
    <property type="entry name" value="FAD-bd_FR_type"/>
</dbReference>
<keyword evidence="7 10" id="KW-0274">FAD</keyword>
<evidence type="ECO:0000256" key="5">
    <source>
        <dbReference type="ARBA" id="ARBA00022630"/>
    </source>
</evidence>
<dbReference type="Gene3D" id="3.90.70.10">
    <property type="entry name" value="Cysteine proteinases"/>
    <property type="match status" value="2"/>
</dbReference>
<organism evidence="15 16">
    <name type="scientific">Sanghuangporus baumii</name>
    <name type="common">Phellinus baumii</name>
    <dbReference type="NCBI Taxonomy" id="108892"/>
    <lineage>
        <taxon>Eukaryota</taxon>
        <taxon>Fungi</taxon>
        <taxon>Dikarya</taxon>
        <taxon>Basidiomycota</taxon>
        <taxon>Agaricomycotina</taxon>
        <taxon>Agaricomycetes</taxon>
        <taxon>Hymenochaetales</taxon>
        <taxon>Hymenochaetaceae</taxon>
        <taxon>Sanghuangporus</taxon>
    </lineage>
</organism>
<sequence>MSFTILRNSACRRATTNFTRRYATGPESASAKAKSNWGLYLAAAGLAGIGGYTFLQRNDQATAVQKPKQERSPFDPNNFVEFKLKKVEPYNHNTSKFIFELPDNQASLLPIASCVVVRSPDPEALKDKSGKPVIRPYTPISPSDAPGELTFLIKKYPYGLASVYIHNLKPGETLAIKGPIPKFDYKINEFDEVGLIGGGSGITPLYQLLTYGLSKPENKTKFTLLFSNVSEKDILLREEFDELAKKFPDKFKVVYYVDKGEKDWKGETGYISKEGVKKHVPGPEKGNKVKIFVCGPPGQVASLAGNKDGMKQGELSGILKELGYTGEQRLISTRDSPTHFVLPFDSSLAAALSLARPPQQCPLTAHDGPNIKTCLDNSAKMVHSVEEDDFTLEPRKARSSFVQSQMSNTASAVSTAVDPTSFYGTSSSVYNRQASFTSQEVRNVQGNINAQSPPRALPALPKRQNSAMGSSHTKYLPPQTSFGGTYQEPTIDPINLYPSEPVPDLVQSSQFDPNAGSNVWPTTFNDVTGRSSGWGNEYNTRLSPAHTWGAEGDVRLIEDAFAAEPPIDGRDLTMERRWWDLQVPGASGRPGPGMLPPRLVDNLHHPDHSLVTVTVTPPETLTGSAPARGSGSGCGVGSAAPSSPKATVGGSGSGSHSRSSSTSISPAPSAEELREAVPHPHAYYCRRHNGWVLLIWRSSSILPPLAPSFSNNPHAPLPDQNRRKTTTNCLEETPIGRQQNKTHHFHRYEKAVDAAYMTPKYTPRSWERLERSKRSHRRMTIGSDDLDPMIVEQAVEGDEQSEQITQKVIDAREELETHNLLDLYVCCQCSFYVVVSDVIPGVIPIKTLDAFITEKQNNPPVGKSCQYSVHTAMETVMMVIENKLWRGNNKMLSVTGKTFSSKVGWNPTVQKLFESMGFKLYMSSPKEGVEATTTLQPPDTDPSSEHGCLNRERLLRVWVELGATLVDFRRRFPIVLKDHAPHRLWVTTENAREMYQSALGAHADQIKRGQLPDSLQEAVNLDPDWEKLGITPSTYDAELLHFAYLAQCRCDPQDTPGYFQALSNIVDSLRAVLQCPSSLETLLVAEKSRGRFTFADVQTAIRTLGFGTDNDLRVDYDEDVDDHFLLSAWRDALRRSWRDPDGASKRRDLNEAFRILAENRRSADLIKAFEEEQLHGMTPEKAYDTLEVPMGVDEEMLITVYNMRVEDQPSSFDKMREAMRVIAEFTFSERLQRFLETGIDPGVVSTQTRPEWPRGLNQLGNTCYLNSLLQYFYTIKDLRDSISPLAVEEKFMDSDKLKDDDLKHHRVGGRMVSRCSSLRSFAVVSQLANLFLQLENCESPAVTPTLELAKLALVTSKDEEEDDPDRVGTDSSHSTDATLVDEPAPIRDSASPQPKSPSPASSILGKRPRSFSRKKSAEGVSIGDQDREMNESGPSAKASGSNTPVTATADPDGDIRMETQTDSQVVQPASQAPPLPPRPKATAQYSGTGMMFGKQHDVAECMDNCMFQIETALLRFGELIGPDDNSKRSIVKRLFYGKIRQRLSVPPDPKRSKSSIHEREDYFSHLPVNVSEESFDLYDGLSGYFAMEDDVDFEGSRAKMNVSLVELPPILQIQLQRVQFNRDALQPYKSHAYVKFGETICMDRFLDDAPAEKKAKTKQIQAELNSCRERIHHLTRGKYAPFEQNLGDSCDFLSKQTALELPEATNELKMILQSEKERVTNEITALRARLGELKAQLEDLWTGENRAEYELTSVFVHRGSSPTFGHYFIYQRWLPDRPDEWFKYNDSDVSVVDKSEVLADTTGSTANPYLLVFARKGSQVIQTVNRSNAMDIE</sequence>
<feature type="binding site" evidence="10">
    <location>
        <position position="162"/>
    </location>
    <ligand>
        <name>FAD</name>
        <dbReference type="ChEBI" id="CHEBI:57692"/>
    </ligand>
</feature>
<dbReference type="PRINTS" id="PR00406">
    <property type="entry name" value="CYTB5RDTASE"/>
</dbReference>
<evidence type="ECO:0000259" key="14">
    <source>
        <dbReference type="PROSITE" id="PS51384"/>
    </source>
</evidence>
<feature type="binding site" evidence="10">
    <location>
        <position position="203"/>
    </location>
    <ligand>
        <name>FAD</name>
        <dbReference type="ChEBI" id="CHEBI:57692"/>
    </ligand>
</feature>
<evidence type="ECO:0000256" key="8">
    <source>
        <dbReference type="ARBA" id="ARBA00023002"/>
    </source>
</evidence>
<feature type="compositionally biased region" description="Low complexity" evidence="12">
    <location>
        <begin position="617"/>
        <end position="629"/>
    </location>
</feature>
<keyword evidence="6" id="KW-0496">Mitochondrion</keyword>